<reference evidence="2" key="1">
    <citation type="submission" date="2023-01" db="EMBL/GenBank/DDBJ databases">
        <authorList>
            <person name="Van Ghelder C."/>
            <person name="Rancurel C."/>
        </authorList>
    </citation>
    <scope>NUCLEOTIDE SEQUENCE</scope>
    <source>
        <strain evidence="2">CNCM I-4278</strain>
    </source>
</reference>
<gene>
    <name evidence="2" type="ORF">PDIGIT_LOCUS11329</name>
</gene>
<accession>A0A9W4UNE8</accession>
<protein>
    <recommendedName>
        <fullName evidence="4">Secreted protein</fullName>
    </recommendedName>
</protein>
<evidence type="ECO:0000313" key="2">
    <source>
        <dbReference type="EMBL" id="CAI6338202.1"/>
    </source>
</evidence>
<proteinExistence type="predicted"/>
<evidence type="ECO:0000313" key="3">
    <source>
        <dbReference type="Proteomes" id="UP001152607"/>
    </source>
</evidence>
<dbReference type="Proteomes" id="UP001152607">
    <property type="component" value="Unassembled WGS sequence"/>
</dbReference>
<evidence type="ECO:0000256" key="1">
    <source>
        <dbReference type="SAM" id="SignalP"/>
    </source>
</evidence>
<organism evidence="2 3">
    <name type="scientific">Periconia digitata</name>
    <dbReference type="NCBI Taxonomy" id="1303443"/>
    <lineage>
        <taxon>Eukaryota</taxon>
        <taxon>Fungi</taxon>
        <taxon>Dikarya</taxon>
        <taxon>Ascomycota</taxon>
        <taxon>Pezizomycotina</taxon>
        <taxon>Dothideomycetes</taxon>
        <taxon>Pleosporomycetidae</taxon>
        <taxon>Pleosporales</taxon>
        <taxon>Massarineae</taxon>
        <taxon>Periconiaceae</taxon>
        <taxon>Periconia</taxon>
    </lineage>
</organism>
<dbReference type="AlphaFoldDB" id="A0A9W4UNE8"/>
<evidence type="ECO:0008006" key="4">
    <source>
        <dbReference type="Google" id="ProtNLM"/>
    </source>
</evidence>
<feature type="signal peptide" evidence="1">
    <location>
        <begin position="1"/>
        <end position="18"/>
    </location>
</feature>
<dbReference type="EMBL" id="CAOQHR010000008">
    <property type="protein sequence ID" value="CAI6338202.1"/>
    <property type="molecule type" value="Genomic_DNA"/>
</dbReference>
<feature type="chain" id="PRO_5040798343" description="Secreted protein" evidence="1">
    <location>
        <begin position="19"/>
        <end position="65"/>
    </location>
</feature>
<sequence>MFLLLFLLLFLLFAGSIGNITTCLFLFYTYPPSSAISSSTEKRTRKGEIRRIYTFFLSRYAKTRT</sequence>
<keyword evidence="1" id="KW-0732">Signal</keyword>
<name>A0A9W4UNE8_9PLEO</name>
<comment type="caution">
    <text evidence="2">The sequence shown here is derived from an EMBL/GenBank/DDBJ whole genome shotgun (WGS) entry which is preliminary data.</text>
</comment>
<keyword evidence="3" id="KW-1185">Reference proteome</keyword>